<feature type="region of interest" description="Disordered" evidence="1">
    <location>
        <begin position="1"/>
        <end position="24"/>
    </location>
</feature>
<name>A0A540K9F5_MALBA</name>
<reference evidence="2 3" key="1">
    <citation type="journal article" date="2019" name="G3 (Bethesda)">
        <title>Sequencing of a Wild Apple (Malus baccata) Genome Unravels the Differences Between Cultivated and Wild Apple Species Regarding Disease Resistance and Cold Tolerance.</title>
        <authorList>
            <person name="Chen X."/>
        </authorList>
    </citation>
    <scope>NUCLEOTIDE SEQUENCE [LARGE SCALE GENOMIC DNA]</scope>
    <source>
        <strain evidence="3">cv. Shandingzi</strain>
        <tissue evidence="2">Leaves</tissue>
    </source>
</reference>
<dbReference type="EMBL" id="VIEB01001670">
    <property type="protein sequence ID" value="TQD70829.1"/>
    <property type="molecule type" value="Genomic_DNA"/>
</dbReference>
<protein>
    <submittedName>
        <fullName evidence="2">Uncharacterized protein</fullName>
    </submittedName>
</protein>
<evidence type="ECO:0000256" key="1">
    <source>
        <dbReference type="SAM" id="MobiDB-lite"/>
    </source>
</evidence>
<evidence type="ECO:0000313" key="2">
    <source>
        <dbReference type="EMBL" id="TQD70829.1"/>
    </source>
</evidence>
<proteinExistence type="predicted"/>
<gene>
    <name evidence="2" type="ORF">C1H46_043634</name>
</gene>
<keyword evidence="3" id="KW-1185">Reference proteome</keyword>
<organism evidence="2 3">
    <name type="scientific">Malus baccata</name>
    <name type="common">Siberian crab apple</name>
    <name type="synonym">Pyrus baccata</name>
    <dbReference type="NCBI Taxonomy" id="106549"/>
    <lineage>
        <taxon>Eukaryota</taxon>
        <taxon>Viridiplantae</taxon>
        <taxon>Streptophyta</taxon>
        <taxon>Embryophyta</taxon>
        <taxon>Tracheophyta</taxon>
        <taxon>Spermatophyta</taxon>
        <taxon>Magnoliopsida</taxon>
        <taxon>eudicotyledons</taxon>
        <taxon>Gunneridae</taxon>
        <taxon>Pentapetalae</taxon>
        <taxon>rosids</taxon>
        <taxon>fabids</taxon>
        <taxon>Rosales</taxon>
        <taxon>Rosaceae</taxon>
        <taxon>Amygdaloideae</taxon>
        <taxon>Maleae</taxon>
        <taxon>Malus</taxon>
    </lineage>
</organism>
<accession>A0A540K9F5</accession>
<evidence type="ECO:0000313" key="3">
    <source>
        <dbReference type="Proteomes" id="UP000315295"/>
    </source>
</evidence>
<sequence length="173" mass="20031">MVGQRLDDWTADENSMNESGWGLQRDDETHNRQIRPFILDLNDLALFLDATNNSTTIIPYEAAPILCQSQRNNDEKRMSTVIQQSLDPHNIIMIFETQIQKEHLHLPIEDVVMLDQDQVQLGLEIMIVTRGSRKELNQMQSEMELEKVTVVHEEWMVTRKGQWGKASFGMGHN</sequence>
<comment type="caution">
    <text evidence="2">The sequence shown here is derived from an EMBL/GenBank/DDBJ whole genome shotgun (WGS) entry which is preliminary data.</text>
</comment>
<dbReference type="Proteomes" id="UP000315295">
    <property type="component" value="Unassembled WGS sequence"/>
</dbReference>
<dbReference type="AlphaFoldDB" id="A0A540K9F5"/>